<evidence type="ECO:0000256" key="5">
    <source>
        <dbReference type="HAMAP-Rule" id="MF_00376"/>
    </source>
</evidence>
<gene>
    <name evidence="5" type="primary">coaE</name>
    <name evidence="7" type="ORF">E2605_00785</name>
</gene>
<dbReference type="SUPFAM" id="SSF52540">
    <property type="entry name" value="P-loop containing nucleoside triphosphate hydrolases"/>
    <property type="match status" value="1"/>
</dbReference>
<comment type="catalytic activity">
    <reaction evidence="5">
        <text>3'-dephospho-CoA + ATP = ADP + CoA + H(+)</text>
        <dbReference type="Rhea" id="RHEA:18245"/>
        <dbReference type="ChEBI" id="CHEBI:15378"/>
        <dbReference type="ChEBI" id="CHEBI:30616"/>
        <dbReference type="ChEBI" id="CHEBI:57287"/>
        <dbReference type="ChEBI" id="CHEBI:57328"/>
        <dbReference type="ChEBI" id="CHEBI:456216"/>
        <dbReference type="EC" id="2.7.1.24"/>
    </reaction>
</comment>
<protein>
    <recommendedName>
        <fullName evidence="5 6">Dephospho-CoA kinase</fullName>
        <ecNumber evidence="5 6">2.7.1.24</ecNumber>
    </recommendedName>
    <alternativeName>
        <fullName evidence="5">Dephosphocoenzyme A kinase</fullName>
    </alternativeName>
</protein>
<comment type="function">
    <text evidence="5">Catalyzes the phosphorylation of the 3'-hydroxyl group of dephosphocoenzyme A to form coenzyme A.</text>
</comment>
<dbReference type="RefSeq" id="WP_134435200.1">
    <property type="nucleotide sequence ID" value="NZ_SOML01000001.1"/>
</dbReference>
<evidence type="ECO:0000256" key="4">
    <source>
        <dbReference type="ARBA" id="ARBA00022993"/>
    </source>
</evidence>
<dbReference type="EMBL" id="SOML01000001">
    <property type="protein sequence ID" value="TFD98652.1"/>
    <property type="molecule type" value="Genomic_DNA"/>
</dbReference>
<dbReference type="GO" id="GO:0015937">
    <property type="term" value="P:coenzyme A biosynthetic process"/>
    <property type="evidence" value="ECO:0007669"/>
    <property type="project" value="UniProtKB-UniRule"/>
</dbReference>
<keyword evidence="5 7" id="KW-0418">Kinase</keyword>
<dbReference type="PANTHER" id="PTHR10695">
    <property type="entry name" value="DEPHOSPHO-COA KINASE-RELATED"/>
    <property type="match status" value="1"/>
</dbReference>
<organism evidence="7 8">
    <name type="scientific">Dysgonomonas capnocytophagoides</name>
    <dbReference type="NCBI Taxonomy" id="45254"/>
    <lineage>
        <taxon>Bacteria</taxon>
        <taxon>Pseudomonadati</taxon>
        <taxon>Bacteroidota</taxon>
        <taxon>Bacteroidia</taxon>
        <taxon>Bacteroidales</taxon>
        <taxon>Dysgonomonadaceae</taxon>
        <taxon>Dysgonomonas</taxon>
    </lineage>
</organism>
<dbReference type="HAMAP" id="MF_00376">
    <property type="entry name" value="Dephospho_CoA_kinase"/>
    <property type="match status" value="1"/>
</dbReference>
<keyword evidence="3 5" id="KW-0067">ATP-binding</keyword>
<feature type="binding site" evidence="5">
    <location>
        <begin position="11"/>
        <end position="16"/>
    </location>
    <ligand>
        <name>ATP</name>
        <dbReference type="ChEBI" id="CHEBI:30616"/>
    </ligand>
</feature>
<dbReference type="AlphaFoldDB" id="A0A4Y8LB34"/>
<keyword evidence="2 5" id="KW-0547">Nucleotide-binding</keyword>
<evidence type="ECO:0000313" key="8">
    <source>
        <dbReference type="Proteomes" id="UP000297861"/>
    </source>
</evidence>
<dbReference type="InterPro" id="IPR001977">
    <property type="entry name" value="Depp_CoAkinase"/>
</dbReference>
<dbReference type="Gene3D" id="3.40.50.300">
    <property type="entry name" value="P-loop containing nucleotide triphosphate hydrolases"/>
    <property type="match status" value="1"/>
</dbReference>
<keyword evidence="5 7" id="KW-0808">Transferase</keyword>
<evidence type="ECO:0000256" key="6">
    <source>
        <dbReference type="NCBIfam" id="TIGR00152"/>
    </source>
</evidence>
<evidence type="ECO:0000256" key="1">
    <source>
        <dbReference type="ARBA" id="ARBA00009018"/>
    </source>
</evidence>
<dbReference type="OrthoDB" id="9812943at2"/>
<keyword evidence="8" id="KW-1185">Reference proteome</keyword>
<keyword evidence="5" id="KW-0963">Cytoplasm</keyword>
<evidence type="ECO:0000256" key="3">
    <source>
        <dbReference type="ARBA" id="ARBA00022840"/>
    </source>
</evidence>
<dbReference type="GO" id="GO:0005737">
    <property type="term" value="C:cytoplasm"/>
    <property type="evidence" value="ECO:0007669"/>
    <property type="project" value="UniProtKB-SubCell"/>
</dbReference>
<dbReference type="UniPathway" id="UPA00241">
    <property type="reaction ID" value="UER00356"/>
</dbReference>
<comment type="pathway">
    <text evidence="5">Cofactor biosynthesis; coenzyme A biosynthesis; CoA from (R)-pantothenate: step 5/5.</text>
</comment>
<proteinExistence type="inferred from homology"/>
<dbReference type="GO" id="GO:0005524">
    <property type="term" value="F:ATP binding"/>
    <property type="evidence" value="ECO:0007669"/>
    <property type="project" value="UniProtKB-UniRule"/>
</dbReference>
<dbReference type="PROSITE" id="PS51219">
    <property type="entry name" value="DPCK"/>
    <property type="match status" value="1"/>
</dbReference>
<dbReference type="CDD" id="cd02022">
    <property type="entry name" value="DPCK"/>
    <property type="match status" value="1"/>
</dbReference>
<dbReference type="PANTHER" id="PTHR10695:SF46">
    <property type="entry name" value="BIFUNCTIONAL COENZYME A SYNTHASE-RELATED"/>
    <property type="match status" value="1"/>
</dbReference>
<keyword evidence="4 5" id="KW-0173">Coenzyme A biosynthesis</keyword>
<dbReference type="Pfam" id="PF01121">
    <property type="entry name" value="CoaE"/>
    <property type="match status" value="1"/>
</dbReference>
<dbReference type="InterPro" id="IPR027417">
    <property type="entry name" value="P-loop_NTPase"/>
</dbReference>
<accession>A0A4Y8LB34</accession>
<comment type="similarity">
    <text evidence="1 5">Belongs to the CoaE family.</text>
</comment>
<dbReference type="GO" id="GO:0004140">
    <property type="term" value="F:dephospho-CoA kinase activity"/>
    <property type="evidence" value="ECO:0007669"/>
    <property type="project" value="UniProtKB-UniRule"/>
</dbReference>
<name>A0A4Y8LB34_9BACT</name>
<comment type="caution">
    <text evidence="7">The sequence shown here is derived from an EMBL/GenBank/DDBJ whole genome shotgun (WGS) entry which is preliminary data.</text>
</comment>
<evidence type="ECO:0000256" key="2">
    <source>
        <dbReference type="ARBA" id="ARBA00022741"/>
    </source>
</evidence>
<dbReference type="NCBIfam" id="TIGR00152">
    <property type="entry name" value="dephospho-CoA kinase"/>
    <property type="match status" value="1"/>
</dbReference>
<comment type="subcellular location">
    <subcellularLocation>
        <location evidence="5">Cytoplasm</location>
    </subcellularLocation>
</comment>
<reference evidence="7 8" key="1">
    <citation type="submission" date="2019-03" db="EMBL/GenBank/DDBJ databases">
        <title>San Antonio Military Medical Center submission to MRSN (WRAIR), pending publication.</title>
        <authorList>
            <person name="Blyth D.M."/>
            <person name="Mccarthy S.L."/>
            <person name="Schall S.E."/>
            <person name="Stam J.A."/>
            <person name="Ong A.C."/>
            <person name="Mcgann P.T."/>
        </authorList>
    </citation>
    <scope>NUCLEOTIDE SEQUENCE [LARGE SCALE GENOMIC DNA]</scope>
    <source>
        <strain evidence="7 8">MRSN571793</strain>
    </source>
</reference>
<dbReference type="Proteomes" id="UP000297861">
    <property type="component" value="Unassembled WGS sequence"/>
</dbReference>
<sequence length="196" mass="22463">MIKLGITGGIGSGKSTVSEIIKLLDVPVYIADIESKKITESSPVIRKKLIEAFGEDLYDGEKLNKPLLASYIFNDKQKLTITNSIIHPEVDKDFCRWVEDRNSMPVVAVETAILFESGMNRFTNKVLMVYTPLEERIRRTMLRDKTSRQKVEERISSQMPDEKKAEMADYIIYNDEKKSLIQQCTDLINILRSQTL</sequence>
<dbReference type="STRING" id="1121485.GCA_000426485_00922"/>
<dbReference type="EC" id="2.7.1.24" evidence="5 6"/>
<evidence type="ECO:0000313" key="7">
    <source>
        <dbReference type="EMBL" id="TFD98652.1"/>
    </source>
</evidence>